<dbReference type="RefSeq" id="WP_015211126.1">
    <property type="nucleotide sequence ID" value="NC_019757.1"/>
</dbReference>
<dbReference type="Proteomes" id="UP000010475">
    <property type="component" value="Chromosome"/>
</dbReference>
<dbReference type="OrthoDB" id="450870at2"/>
<evidence type="ECO:0000313" key="2">
    <source>
        <dbReference type="Proteomes" id="UP000010475"/>
    </source>
</evidence>
<dbReference type="EMBL" id="CP003642">
    <property type="protein sequence ID" value="AFZ27893.1"/>
    <property type="molecule type" value="Genomic_DNA"/>
</dbReference>
<dbReference type="InterPro" id="IPR029063">
    <property type="entry name" value="SAM-dependent_MTases_sf"/>
</dbReference>
<proteinExistence type="predicted"/>
<dbReference type="eggNOG" id="COG2226">
    <property type="taxonomic scope" value="Bacteria"/>
</dbReference>
<keyword evidence="2" id="KW-1185">Reference proteome</keyword>
<dbReference type="Pfam" id="PF06080">
    <property type="entry name" value="DUF938"/>
    <property type="match status" value="1"/>
</dbReference>
<dbReference type="AlphaFoldDB" id="K9X5X0"/>
<dbReference type="KEGG" id="csg:Cylst_5916"/>
<evidence type="ECO:0000313" key="1">
    <source>
        <dbReference type="EMBL" id="AFZ27893.1"/>
    </source>
</evidence>
<accession>K9X5X0</accession>
<gene>
    <name evidence="1" type="ORF">Cylst_5916</name>
</gene>
<dbReference type="SUPFAM" id="SSF53335">
    <property type="entry name" value="S-adenosyl-L-methionine-dependent methyltransferases"/>
    <property type="match status" value="1"/>
</dbReference>
<name>K9X5X0_9NOST</name>
<reference evidence="1 2" key="1">
    <citation type="submission" date="2012-06" db="EMBL/GenBank/DDBJ databases">
        <title>Finished chromosome of genome of Cylindrospermum stagnale PCC 7417.</title>
        <authorList>
            <consortium name="US DOE Joint Genome Institute"/>
            <person name="Gugger M."/>
            <person name="Coursin T."/>
            <person name="Rippka R."/>
            <person name="Tandeau De Marsac N."/>
            <person name="Huntemann M."/>
            <person name="Wei C.-L."/>
            <person name="Han J."/>
            <person name="Detter J.C."/>
            <person name="Han C."/>
            <person name="Tapia R."/>
            <person name="Chen A."/>
            <person name="Kyrpides N."/>
            <person name="Mavromatis K."/>
            <person name="Markowitz V."/>
            <person name="Szeto E."/>
            <person name="Ivanova N."/>
            <person name="Pagani I."/>
            <person name="Pati A."/>
            <person name="Goodwin L."/>
            <person name="Nordberg H.P."/>
            <person name="Cantor M.N."/>
            <person name="Hua S.X."/>
            <person name="Woyke T."/>
            <person name="Kerfeld C.A."/>
        </authorList>
    </citation>
    <scope>NUCLEOTIDE SEQUENCE [LARGE SCALE GENOMIC DNA]</scope>
    <source>
        <strain evidence="1 2">PCC 7417</strain>
    </source>
</reference>
<protein>
    <recommendedName>
        <fullName evidence="3">SAM-dependent methyltransferase</fullName>
    </recommendedName>
</protein>
<dbReference type="STRING" id="56107.Cylst_5916"/>
<organism evidence="1 2">
    <name type="scientific">Cylindrospermum stagnale PCC 7417</name>
    <dbReference type="NCBI Taxonomy" id="56107"/>
    <lineage>
        <taxon>Bacteria</taxon>
        <taxon>Bacillati</taxon>
        <taxon>Cyanobacteriota</taxon>
        <taxon>Cyanophyceae</taxon>
        <taxon>Nostocales</taxon>
        <taxon>Nostocaceae</taxon>
        <taxon>Cylindrospermum</taxon>
    </lineage>
</organism>
<dbReference type="InterPro" id="IPR010342">
    <property type="entry name" value="DUF938"/>
</dbReference>
<dbReference type="Gene3D" id="3.40.50.150">
    <property type="entry name" value="Vaccinia Virus protein VP39"/>
    <property type="match status" value="1"/>
</dbReference>
<dbReference type="HOGENOM" id="CLU_067698_2_0_3"/>
<dbReference type="PATRIC" id="fig|56107.3.peg.6508"/>
<dbReference type="PANTHER" id="PTHR20974">
    <property type="entry name" value="UPF0585 PROTEIN CG18661"/>
    <property type="match status" value="1"/>
</dbReference>
<evidence type="ECO:0008006" key="3">
    <source>
        <dbReference type="Google" id="ProtNLM"/>
    </source>
</evidence>
<sequence length="213" mass="23309">MNSPADARHNAPATQRNREPILEVLLQVLPATGTILEVASGTGEHAVFFAPHLAPRKWLPSDPNPELRASITAWAEQFPSDNLYPPLELDASTPVWPVEKEPLPDSPIVAIVNINMIHISPWSACLGLMAGAGRILPPSGILYLYGPFKEWGEHTAPSNAAFDESLQAQNPNWGVRNLEDVVAAAKAQNLRLKETYEMPANNLSVIFQRAENL</sequence>
<dbReference type="PANTHER" id="PTHR20974:SF0">
    <property type="entry name" value="UPF0585 PROTEIN CG18661"/>
    <property type="match status" value="1"/>
</dbReference>